<gene>
    <name evidence="2" type="ORF">TRSC58_01950</name>
</gene>
<name>A0A061J7J8_TRYRA</name>
<accession>A0A061J7J8</accession>
<dbReference type="VEuPathDB" id="TriTrypDB:TRSC58_01950"/>
<dbReference type="Proteomes" id="UP000031737">
    <property type="component" value="Unassembled WGS sequence"/>
</dbReference>
<feature type="region of interest" description="Disordered" evidence="1">
    <location>
        <begin position="70"/>
        <end position="108"/>
    </location>
</feature>
<sequence>MLSGKTVVVHSSVRPDEEEEELRNAVAVPSATTEGPRLPQPPAGDADDEDEFSIAYVEQKVAPVSLAAARSVPLKRSRGSPLEPTDVAADAEAVEGMPDDTDHPNDRAAYARWQARDAARPKELLLG</sequence>
<dbReference type="OrthoDB" id="244466at2759"/>
<organism evidence="2 3">
    <name type="scientific">Trypanosoma rangeli SC58</name>
    <dbReference type="NCBI Taxonomy" id="429131"/>
    <lineage>
        <taxon>Eukaryota</taxon>
        <taxon>Discoba</taxon>
        <taxon>Euglenozoa</taxon>
        <taxon>Kinetoplastea</taxon>
        <taxon>Metakinetoplastina</taxon>
        <taxon>Trypanosomatida</taxon>
        <taxon>Trypanosomatidae</taxon>
        <taxon>Trypanosoma</taxon>
        <taxon>Herpetosoma</taxon>
    </lineage>
</organism>
<dbReference type="AlphaFoldDB" id="A0A061J7J8"/>
<feature type="region of interest" description="Disordered" evidence="1">
    <location>
        <begin position="1"/>
        <end position="49"/>
    </location>
</feature>
<evidence type="ECO:0000256" key="1">
    <source>
        <dbReference type="SAM" id="MobiDB-lite"/>
    </source>
</evidence>
<dbReference type="EMBL" id="AUPL01001950">
    <property type="protein sequence ID" value="ESL10320.1"/>
    <property type="molecule type" value="Genomic_DNA"/>
</dbReference>
<keyword evidence="3" id="KW-1185">Reference proteome</keyword>
<protein>
    <submittedName>
        <fullName evidence="2">Uncharacterized protein</fullName>
    </submittedName>
</protein>
<proteinExistence type="predicted"/>
<reference evidence="2 3" key="1">
    <citation type="submission" date="2013-07" db="EMBL/GenBank/DDBJ databases">
        <authorList>
            <person name="Stoco P.H."/>
            <person name="Wagner G."/>
            <person name="Gerber A."/>
            <person name="Zaha A."/>
            <person name="Thompson C."/>
            <person name="Bartholomeu D.C."/>
            <person name="Luckemeyer D.D."/>
            <person name="Bahia D."/>
            <person name="Loreto E."/>
            <person name="Prestes E.B."/>
            <person name="Lima F.M."/>
            <person name="Rodrigues-Luiz G."/>
            <person name="Vallejo G.A."/>
            <person name="Filho J.F."/>
            <person name="Monteiro K.M."/>
            <person name="Tyler K.M."/>
            <person name="de Almeida L.G."/>
            <person name="Ortiz M.F."/>
            <person name="Siervo M.A."/>
            <person name="de Moraes M.H."/>
            <person name="Cunha O.L."/>
            <person name="Mendonca-Neto R."/>
            <person name="Silva R."/>
            <person name="Teixeira S.M."/>
            <person name="Murta S.M."/>
            <person name="Sincero T.C."/>
            <person name="Mendes T.A."/>
            <person name="Urmenyi T.P."/>
            <person name="Silva V.G."/>
            <person name="da Rocha W.D."/>
            <person name="Andersson B."/>
            <person name="Romanha A.J."/>
            <person name="Steindel M."/>
            <person name="de Vasconcelos A.T."/>
            <person name="Grisard E.C."/>
        </authorList>
    </citation>
    <scope>NUCLEOTIDE SEQUENCE [LARGE SCALE GENOMIC DNA]</scope>
    <source>
        <strain evidence="2 3">SC58</strain>
    </source>
</reference>
<comment type="caution">
    <text evidence="2">The sequence shown here is derived from an EMBL/GenBank/DDBJ whole genome shotgun (WGS) entry which is preliminary data.</text>
</comment>
<evidence type="ECO:0000313" key="3">
    <source>
        <dbReference type="Proteomes" id="UP000031737"/>
    </source>
</evidence>
<evidence type="ECO:0000313" key="2">
    <source>
        <dbReference type="EMBL" id="ESL10320.1"/>
    </source>
</evidence>